<gene>
    <name evidence="4" type="ORF">OSB1V03_LOCUS23365</name>
</gene>
<dbReference type="EMBL" id="CAJPIZ010057778">
    <property type="protein sequence ID" value="CAG2123420.1"/>
    <property type="molecule type" value="Genomic_DNA"/>
</dbReference>
<evidence type="ECO:0000313" key="4">
    <source>
        <dbReference type="EMBL" id="CAD7651445.1"/>
    </source>
</evidence>
<reference evidence="4" key="1">
    <citation type="submission" date="2020-11" db="EMBL/GenBank/DDBJ databases">
        <authorList>
            <person name="Tran Van P."/>
        </authorList>
    </citation>
    <scope>NUCLEOTIDE SEQUENCE</scope>
</reference>
<evidence type="ECO:0000259" key="3">
    <source>
        <dbReference type="Pfam" id="PF00441"/>
    </source>
</evidence>
<sequence length="112" mass="12599">MIQFQDERLCAAAAAVSQVDRIINETIEYCRQRKTFGSPLIDNQVIHFTLAELKCEVELLRSLVYRAADALMNGENVTFLASIAKLKAGRLSREVADKCLQYYGGMGYTNDM</sequence>
<dbReference type="OrthoDB" id="10262177at2759"/>
<evidence type="ECO:0000256" key="2">
    <source>
        <dbReference type="ARBA" id="ARBA00023002"/>
    </source>
</evidence>
<keyword evidence="1" id="KW-0285">Flavoprotein</keyword>
<evidence type="ECO:0000313" key="5">
    <source>
        <dbReference type="Proteomes" id="UP000759131"/>
    </source>
</evidence>
<dbReference type="AlphaFoldDB" id="A0A7R9M0X6"/>
<dbReference type="GO" id="GO:0050660">
    <property type="term" value="F:flavin adenine dinucleotide binding"/>
    <property type="evidence" value="ECO:0007669"/>
    <property type="project" value="TreeGrafter"/>
</dbReference>
<keyword evidence="5" id="KW-1185">Reference proteome</keyword>
<dbReference type="EMBL" id="OC912353">
    <property type="protein sequence ID" value="CAD7651445.1"/>
    <property type="molecule type" value="Genomic_DNA"/>
</dbReference>
<dbReference type="GO" id="GO:0033539">
    <property type="term" value="P:fatty acid beta-oxidation using acyl-CoA dehydrogenase"/>
    <property type="evidence" value="ECO:0007669"/>
    <property type="project" value="TreeGrafter"/>
</dbReference>
<keyword evidence="2" id="KW-0560">Oxidoreductase</keyword>
<dbReference type="SUPFAM" id="SSF47203">
    <property type="entry name" value="Acyl-CoA dehydrogenase C-terminal domain-like"/>
    <property type="match status" value="1"/>
</dbReference>
<dbReference type="PANTHER" id="PTHR48083:SF6">
    <property type="entry name" value="ACYL-COA DEHYDROGENASE 6"/>
    <property type="match status" value="1"/>
</dbReference>
<proteinExistence type="predicted"/>
<dbReference type="GO" id="GO:0005737">
    <property type="term" value="C:cytoplasm"/>
    <property type="evidence" value="ECO:0007669"/>
    <property type="project" value="TreeGrafter"/>
</dbReference>
<dbReference type="InterPro" id="IPR009075">
    <property type="entry name" value="AcylCo_DH/oxidase_C"/>
</dbReference>
<feature type="non-terminal residue" evidence="4">
    <location>
        <position position="112"/>
    </location>
</feature>
<protein>
    <recommendedName>
        <fullName evidence="3">Acyl-CoA dehydrogenase/oxidase C-terminal domain-containing protein</fullName>
    </recommendedName>
</protein>
<dbReference type="InterPro" id="IPR036250">
    <property type="entry name" value="AcylCo_DH-like_C"/>
</dbReference>
<organism evidence="4">
    <name type="scientific">Medioppia subpectinata</name>
    <dbReference type="NCBI Taxonomy" id="1979941"/>
    <lineage>
        <taxon>Eukaryota</taxon>
        <taxon>Metazoa</taxon>
        <taxon>Ecdysozoa</taxon>
        <taxon>Arthropoda</taxon>
        <taxon>Chelicerata</taxon>
        <taxon>Arachnida</taxon>
        <taxon>Acari</taxon>
        <taxon>Acariformes</taxon>
        <taxon>Sarcoptiformes</taxon>
        <taxon>Oribatida</taxon>
        <taxon>Brachypylina</taxon>
        <taxon>Oppioidea</taxon>
        <taxon>Oppiidae</taxon>
        <taxon>Medioppia</taxon>
    </lineage>
</organism>
<evidence type="ECO:0000256" key="1">
    <source>
        <dbReference type="ARBA" id="ARBA00022630"/>
    </source>
</evidence>
<dbReference type="Proteomes" id="UP000759131">
    <property type="component" value="Unassembled WGS sequence"/>
</dbReference>
<dbReference type="Pfam" id="PF00441">
    <property type="entry name" value="Acyl-CoA_dh_1"/>
    <property type="match status" value="1"/>
</dbReference>
<name>A0A7R9M0X6_9ACAR</name>
<dbReference type="InterPro" id="IPR050741">
    <property type="entry name" value="Acyl-CoA_dehydrogenase"/>
</dbReference>
<dbReference type="PANTHER" id="PTHR48083">
    <property type="entry name" value="MEDIUM-CHAIN SPECIFIC ACYL-COA DEHYDROGENASE, MITOCHONDRIAL-RELATED"/>
    <property type="match status" value="1"/>
</dbReference>
<feature type="domain" description="Acyl-CoA dehydrogenase/oxidase C-terminal" evidence="3">
    <location>
        <begin position="3"/>
        <end position="112"/>
    </location>
</feature>
<dbReference type="Gene3D" id="1.20.140.10">
    <property type="entry name" value="Butyryl-CoA Dehydrogenase, subunit A, domain 3"/>
    <property type="match status" value="1"/>
</dbReference>
<dbReference type="GO" id="GO:0003995">
    <property type="term" value="F:acyl-CoA dehydrogenase activity"/>
    <property type="evidence" value="ECO:0007669"/>
    <property type="project" value="TreeGrafter"/>
</dbReference>
<accession>A0A7R9M0X6</accession>